<evidence type="ECO:0000313" key="2">
    <source>
        <dbReference type="Proteomes" id="UP000028875"/>
    </source>
</evidence>
<dbReference type="EMBL" id="CCDP010000002">
    <property type="protein sequence ID" value="CDQ40624.1"/>
    <property type="molecule type" value="Genomic_DNA"/>
</dbReference>
<name>A0A024QDQ1_9BACI</name>
<dbReference type="Proteomes" id="UP000028875">
    <property type="component" value="Unassembled WGS sequence"/>
</dbReference>
<sequence>MKISEPEWMRHFHAIEKHLGKNEKWLQFPEKKVKAFEEEMDQWNSDFLSMITNVEDLIKELEKKMEE</sequence>
<dbReference type="STRING" id="1462526.BN990_02950"/>
<gene>
    <name evidence="1" type="ORF">BN990_02950</name>
</gene>
<organism evidence="1 2">
    <name type="scientific">Virgibacillus massiliensis</name>
    <dbReference type="NCBI Taxonomy" id="1462526"/>
    <lineage>
        <taxon>Bacteria</taxon>
        <taxon>Bacillati</taxon>
        <taxon>Bacillota</taxon>
        <taxon>Bacilli</taxon>
        <taxon>Bacillales</taxon>
        <taxon>Bacillaceae</taxon>
        <taxon>Virgibacillus</taxon>
    </lineage>
</organism>
<protein>
    <submittedName>
        <fullName evidence="1">Uncharacterized protein</fullName>
    </submittedName>
</protein>
<proteinExistence type="predicted"/>
<dbReference type="eggNOG" id="ENOG5033DNM">
    <property type="taxonomic scope" value="Bacteria"/>
</dbReference>
<reference evidence="1 2" key="1">
    <citation type="submission" date="2014-03" db="EMBL/GenBank/DDBJ databases">
        <authorList>
            <person name="Urmite Genomes U."/>
        </authorList>
    </citation>
    <scope>NUCLEOTIDE SEQUENCE [LARGE SCALE GENOMIC DNA]</scope>
    <source>
        <strain evidence="1 2">Vm-5</strain>
    </source>
</reference>
<comment type="caution">
    <text evidence="1">The sequence shown here is derived from an EMBL/GenBank/DDBJ whole genome shotgun (WGS) entry which is preliminary data.</text>
</comment>
<dbReference type="AlphaFoldDB" id="A0A024QDQ1"/>
<dbReference type="RefSeq" id="WP_021292299.1">
    <property type="nucleotide sequence ID" value="NZ_BNER01000006.1"/>
</dbReference>
<keyword evidence="2" id="KW-1185">Reference proteome</keyword>
<dbReference type="OrthoDB" id="2691729at2"/>
<accession>A0A024QDQ1</accession>
<reference evidence="2" key="2">
    <citation type="submission" date="2014-05" db="EMBL/GenBank/DDBJ databases">
        <title>Draft genome sequence of Virgibacillus massiliensis Vm-5.</title>
        <authorList>
            <person name="Khelaifia S."/>
            <person name="Croce O."/>
            <person name="Lagier J.C."/>
            <person name="Raoult D."/>
        </authorList>
    </citation>
    <scope>NUCLEOTIDE SEQUENCE [LARGE SCALE GENOMIC DNA]</scope>
    <source>
        <strain evidence="2">Vm-5</strain>
    </source>
</reference>
<evidence type="ECO:0000313" key="1">
    <source>
        <dbReference type="EMBL" id="CDQ40624.1"/>
    </source>
</evidence>